<gene>
    <name evidence="2" type="ORF">BS50DRAFT_579531</name>
</gene>
<reference evidence="2 3" key="1">
    <citation type="journal article" date="2018" name="Front. Microbiol.">
        <title>Genome-Wide Analysis of Corynespora cassiicola Leaf Fall Disease Putative Effectors.</title>
        <authorList>
            <person name="Lopez D."/>
            <person name="Ribeiro S."/>
            <person name="Label P."/>
            <person name="Fumanal B."/>
            <person name="Venisse J.S."/>
            <person name="Kohler A."/>
            <person name="de Oliveira R.R."/>
            <person name="Labutti K."/>
            <person name="Lipzen A."/>
            <person name="Lail K."/>
            <person name="Bauer D."/>
            <person name="Ohm R.A."/>
            <person name="Barry K.W."/>
            <person name="Spatafora J."/>
            <person name="Grigoriev I.V."/>
            <person name="Martin F.M."/>
            <person name="Pujade-Renaud V."/>
        </authorList>
    </citation>
    <scope>NUCLEOTIDE SEQUENCE [LARGE SCALE GENOMIC DNA]</scope>
    <source>
        <strain evidence="2 3">Philippines</strain>
    </source>
</reference>
<feature type="compositionally biased region" description="Polar residues" evidence="1">
    <location>
        <begin position="62"/>
        <end position="73"/>
    </location>
</feature>
<feature type="compositionally biased region" description="Basic residues" evidence="1">
    <location>
        <begin position="1"/>
        <end position="17"/>
    </location>
</feature>
<evidence type="ECO:0000256" key="1">
    <source>
        <dbReference type="SAM" id="MobiDB-lite"/>
    </source>
</evidence>
<protein>
    <submittedName>
        <fullName evidence="2">Uncharacterized protein</fullName>
    </submittedName>
</protein>
<proteinExistence type="predicted"/>
<evidence type="ECO:0000313" key="2">
    <source>
        <dbReference type="EMBL" id="PSN60015.1"/>
    </source>
</evidence>
<feature type="region of interest" description="Disordered" evidence="1">
    <location>
        <begin position="1"/>
        <end position="73"/>
    </location>
</feature>
<keyword evidence="3" id="KW-1185">Reference proteome</keyword>
<evidence type="ECO:0000313" key="3">
    <source>
        <dbReference type="Proteomes" id="UP000240883"/>
    </source>
</evidence>
<dbReference type="Proteomes" id="UP000240883">
    <property type="component" value="Unassembled WGS sequence"/>
</dbReference>
<name>A0A2T2N3I7_CORCC</name>
<organism evidence="2 3">
    <name type="scientific">Corynespora cassiicola Philippines</name>
    <dbReference type="NCBI Taxonomy" id="1448308"/>
    <lineage>
        <taxon>Eukaryota</taxon>
        <taxon>Fungi</taxon>
        <taxon>Dikarya</taxon>
        <taxon>Ascomycota</taxon>
        <taxon>Pezizomycotina</taxon>
        <taxon>Dothideomycetes</taxon>
        <taxon>Pleosporomycetidae</taxon>
        <taxon>Pleosporales</taxon>
        <taxon>Corynesporascaceae</taxon>
        <taxon>Corynespora</taxon>
    </lineage>
</organism>
<accession>A0A2T2N3I7</accession>
<dbReference type="EMBL" id="KZ678151">
    <property type="protein sequence ID" value="PSN60015.1"/>
    <property type="molecule type" value="Genomic_DNA"/>
</dbReference>
<dbReference type="AlphaFoldDB" id="A0A2T2N3I7"/>
<sequence length="73" mass="8166">SKYVRKVNGKEGGRKKKNLAESSRSYYPPNRPTASLHSLTFHHRCPRPDSLAARNPHRASETRSPAQRSGNAP</sequence>
<feature type="non-terminal residue" evidence="2">
    <location>
        <position position="1"/>
    </location>
</feature>